<evidence type="ECO:0000313" key="1">
    <source>
        <dbReference type="EMBL" id="JAD32663.1"/>
    </source>
</evidence>
<name>A0A0A8Z4S0_ARUDO</name>
<dbReference type="EMBL" id="GBRH01265232">
    <property type="protein sequence ID" value="JAD32663.1"/>
    <property type="molecule type" value="Transcribed_RNA"/>
</dbReference>
<reference evidence="1" key="1">
    <citation type="submission" date="2014-09" db="EMBL/GenBank/DDBJ databases">
        <authorList>
            <person name="Magalhaes I.L.F."/>
            <person name="Oliveira U."/>
            <person name="Santos F.R."/>
            <person name="Vidigal T.H.D.A."/>
            <person name="Brescovit A.D."/>
            <person name="Santos A.J."/>
        </authorList>
    </citation>
    <scope>NUCLEOTIDE SEQUENCE</scope>
    <source>
        <tissue evidence="1">Shoot tissue taken approximately 20 cm above the soil surface</tissue>
    </source>
</reference>
<sequence>MALMETGD</sequence>
<accession>A0A0A8Z4S0</accession>
<protein>
    <submittedName>
        <fullName evidence="1">Uncharacterized protein</fullName>
    </submittedName>
</protein>
<organism evidence="1">
    <name type="scientific">Arundo donax</name>
    <name type="common">Giant reed</name>
    <name type="synonym">Donax arundinaceus</name>
    <dbReference type="NCBI Taxonomy" id="35708"/>
    <lineage>
        <taxon>Eukaryota</taxon>
        <taxon>Viridiplantae</taxon>
        <taxon>Streptophyta</taxon>
        <taxon>Embryophyta</taxon>
        <taxon>Tracheophyta</taxon>
        <taxon>Spermatophyta</taxon>
        <taxon>Magnoliopsida</taxon>
        <taxon>Liliopsida</taxon>
        <taxon>Poales</taxon>
        <taxon>Poaceae</taxon>
        <taxon>PACMAD clade</taxon>
        <taxon>Arundinoideae</taxon>
        <taxon>Arundineae</taxon>
        <taxon>Arundo</taxon>
    </lineage>
</organism>
<reference evidence="1" key="2">
    <citation type="journal article" date="2015" name="Data Brief">
        <title>Shoot transcriptome of the giant reed, Arundo donax.</title>
        <authorList>
            <person name="Barrero R.A."/>
            <person name="Guerrero F.D."/>
            <person name="Moolhuijzen P."/>
            <person name="Goolsby J.A."/>
            <person name="Tidwell J."/>
            <person name="Bellgard S.E."/>
            <person name="Bellgard M.I."/>
        </authorList>
    </citation>
    <scope>NUCLEOTIDE SEQUENCE</scope>
    <source>
        <tissue evidence="1">Shoot tissue taken approximately 20 cm above the soil surface</tissue>
    </source>
</reference>
<proteinExistence type="predicted"/>